<keyword evidence="1" id="KW-0540">Nuclease</keyword>
<keyword evidence="6" id="KW-1185">Reference proteome</keyword>
<dbReference type="NCBIfam" id="NF005927">
    <property type="entry name" value="PRK07942.1"/>
    <property type="match status" value="1"/>
</dbReference>
<dbReference type="GO" id="GO:0003676">
    <property type="term" value="F:nucleic acid binding"/>
    <property type="evidence" value="ECO:0007669"/>
    <property type="project" value="InterPro"/>
</dbReference>
<protein>
    <submittedName>
        <fullName evidence="5">Exonuclease RNase T and DNA polymerase III</fullName>
    </submittedName>
</protein>
<dbReference type="GO" id="GO:0008408">
    <property type="term" value="F:3'-5' exonuclease activity"/>
    <property type="evidence" value="ECO:0007669"/>
    <property type="project" value="TreeGrafter"/>
</dbReference>
<evidence type="ECO:0000256" key="3">
    <source>
        <dbReference type="ARBA" id="ARBA00022839"/>
    </source>
</evidence>
<sequence>MRSWTARPLLGLDTETTGIDVDHDRVVTAALVRRDAVGTRFRTWLIDPGVEIPEAASAIHGVSSAHARAHGVPPAAGLEQIAATLVDAVTHGAVLVAFNASYDLAILDAELHRHALPTLPERLGTAVAPVLDPLVLDRMLDPARPGPRRLVDLCAHYGVPTGTLHTADADTIATLDVLGRLVEAFPDLAARTAAEVHAQQVDAVHAWREAYRRRKEAERLAQLTAAPADDARRGVAVTAPNG</sequence>
<dbReference type="PANTHER" id="PTHR30231:SF4">
    <property type="entry name" value="PROTEIN NEN2"/>
    <property type="match status" value="1"/>
</dbReference>
<organism evidence="5 6">
    <name type="scientific">Cellulomonas gilvus (strain ATCC 13127 / NRRL B-14078)</name>
    <name type="common">Cellvibrio gilvus</name>
    <dbReference type="NCBI Taxonomy" id="593907"/>
    <lineage>
        <taxon>Bacteria</taxon>
        <taxon>Bacillati</taxon>
        <taxon>Actinomycetota</taxon>
        <taxon>Actinomycetes</taxon>
        <taxon>Micrococcales</taxon>
        <taxon>Cellulomonadaceae</taxon>
        <taxon>Cellulomonas</taxon>
    </lineage>
</organism>
<dbReference type="Pfam" id="PF00929">
    <property type="entry name" value="RNase_T"/>
    <property type="match status" value="1"/>
</dbReference>
<dbReference type="GO" id="GO:0005829">
    <property type="term" value="C:cytosol"/>
    <property type="evidence" value="ECO:0007669"/>
    <property type="project" value="TreeGrafter"/>
</dbReference>
<keyword evidence="2" id="KW-0378">Hydrolase</keyword>
<name>F7ZZY6_CELGA</name>
<dbReference type="AlphaFoldDB" id="F7ZZY6"/>
<dbReference type="STRING" id="593907.Celgi_0886"/>
<evidence type="ECO:0000259" key="4">
    <source>
        <dbReference type="SMART" id="SM00479"/>
    </source>
</evidence>
<dbReference type="SMART" id="SM00479">
    <property type="entry name" value="EXOIII"/>
    <property type="match status" value="1"/>
</dbReference>
<evidence type="ECO:0000256" key="2">
    <source>
        <dbReference type="ARBA" id="ARBA00022801"/>
    </source>
</evidence>
<dbReference type="InterPro" id="IPR036397">
    <property type="entry name" value="RNaseH_sf"/>
</dbReference>
<dbReference type="CDD" id="cd06127">
    <property type="entry name" value="DEDDh"/>
    <property type="match status" value="1"/>
</dbReference>
<dbReference type="InterPro" id="IPR012337">
    <property type="entry name" value="RNaseH-like_sf"/>
</dbReference>
<dbReference type="EMBL" id="CP002665">
    <property type="protein sequence ID" value="AEI11405.1"/>
    <property type="molecule type" value="Genomic_DNA"/>
</dbReference>
<dbReference type="RefSeq" id="WP_013882924.1">
    <property type="nucleotide sequence ID" value="NC_015671.1"/>
</dbReference>
<accession>F7ZZY6</accession>
<proteinExistence type="predicted"/>
<dbReference type="HOGENOM" id="CLU_047806_5_0_11"/>
<evidence type="ECO:0000256" key="1">
    <source>
        <dbReference type="ARBA" id="ARBA00022722"/>
    </source>
</evidence>
<keyword evidence="3 5" id="KW-0269">Exonuclease</keyword>
<dbReference type="Gene3D" id="3.30.420.10">
    <property type="entry name" value="Ribonuclease H-like superfamily/Ribonuclease H"/>
    <property type="match status" value="1"/>
</dbReference>
<dbReference type="SUPFAM" id="SSF53098">
    <property type="entry name" value="Ribonuclease H-like"/>
    <property type="match status" value="1"/>
</dbReference>
<dbReference type="OrthoDB" id="9791657at2"/>
<dbReference type="eggNOG" id="COG0847">
    <property type="taxonomic scope" value="Bacteria"/>
</dbReference>
<dbReference type="InterPro" id="IPR013520">
    <property type="entry name" value="Ribonucl_H"/>
</dbReference>
<dbReference type="KEGG" id="cga:Celgi_0886"/>
<dbReference type="Proteomes" id="UP000000485">
    <property type="component" value="Chromosome"/>
</dbReference>
<dbReference type="PANTHER" id="PTHR30231">
    <property type="entry name" value="DNA POLYMERASE III SUBUNIT EPSILON"/>
    <property type="match status" value="1"/>
</dbReference>
<evidence type="ECO:0000313" key="6">
    <source>
        <dbReference type="Proteomes" id="UP000000485"/>
    </source>
</evidence>
<gene>
    <name evidence="5" type="ordered locus">Celgi_0886</name>
</gene>
<feature type="domain" description="Exonuclease" evidence="4">
    <location>
        <begin position="8"/>
        <end position="187"/>
    </location>
</feature>
<reference evidence="6" key="1">
    <citation type="submission" date="2011-04" db="EMBL/GenBank/DDBJ databases">
        <title>Complete sequence of Cellvibrio gilvus ATCC 13127.</title>
        <authorList>
            <person name="Lucas S."/>
            <person name="Han J."/>
            <person name="Lapidus A."/>
            <person name="Cheng J.-F."/>
            <person name="Goodwin L."/>
            <person name="Pitluck S."/>
            <person name="Peters L."/>
            <person name="Munk A."/>
            <person name="Detter J.C."/>
            <person name="Han C."/>
            <person name="Tapia R."/>
            <person name="Land M."/>
            <person name="Hauser L."/>
            <person name="Kyrpides N."/>
            <person name="Ivanova N."/>
            <person name="Ovchinnikova G."/>
            <person name="Pagani I."/>
            <person name="Mead D."/>
            <person name="Brumm P."/>
            <person name="Woyke T."/>
        </authorList>
    </citation>
    <scope>NUCLEOTIDE SEQUENCE [LARGE SCALE GENOMIC DNA]</scope>
    <source>
        <strain evidence="6">ATCC 13127 / NRRL B-14078</strain>
    </source>
</reference>
<evidence type="ECO:0000313" key="5">
    <source>
        <dbReference type="EMBL" id="AEI11405.1"/>
    </source>
</evidence>